<evidence type="ECO:0000256" key="1">
    <source>
        <dbReference type="ARBA" id="ARBA00010641"/>
    </source>
</evidence>
<keyword evidence="2" id="KW-0805">Transcription regulation</keyword>
<keyword evidence="3" id="KW-0731">Sigma factor</keyword>
<keyword evidence="4" id="KW-0804">Transcription</keyword>
<dbReference type="KEGG" id="vbo:CKY39_21220"/>
<dbReference type="GO" id="GO:0006352">
    <property type="term" value="P:DNA-templated transcription initiation"/>
    <property type="evidence" value="ECO:0007669"/>
    <property type="project" value="InterPro"/>
</dbReference>
<dbReference type="EMBL" id="JAUSRR010000001">
    <property type="protein sequence ID" value="MDP9921229.1"/>
    <property type="molecule type" value="Genomic_DNA"/>
</dbReference>
<dbReference type="InterPro" id="IPR036388">
    <property type="entry name" value="WH-like_DNA-bd_sf"/>
</dbReference>
<protein>
    <submittedName>
        <fullName evidence="7">RNA polymerase sigma factor</fullName>
    </submittedName>
    <submittedName>
        <fullName evidence="8">RNA polymerase sigma-70 factor (ECF subfamily)</fullName>
    </submittedName>
</protein>
<feature type="domain" description="RNA polymerase sigma factor 70 region 4 type 2" evidence="6">
    <location>
        <begin position="109"/>
        <end position="161"/>
    </location>
</feature>
<evidence type="ECO:0000313" key="8">
    <source>
        <dbReference type="EMBL" id="MDP9921229.1"/>
    </source>
</evidence>
<dbReference type="SUPFAM" id="SSF88659">
    <property type="entry name" value="Sigma3 and sigma4 domains of RNA polymerase sigma factors"/>
    <property type="match status" value="1"/>
</dbReference>
<evidence type="ECO:0000256" key="3">
    <source>
        <dbReference type="ARBA" id="ARBA00023082"/>
    </source>
</evidence>
<dbReference type="PANTHER" id="PTHR43133">
    <property type="entry name" value="RNA POLYMERASE ECF-TYPE SIGMA FACTO"/>
    <property type="match status" value="1"/>
</dbReference>
<dbReference type="InterPro" id="IPR039425">
    <property type="entry name" value="RNA_pol_sigma-70-like"/>
</dbReference>
<evidence type="ECO:0000256" key="2">
    <source>
        <dbReference type="ARBA" id="ARBA00023015"/>
    </source>
</evidence>
<dbReference type="OrthoDB" id="8589148at2"/>
<dbReference type="NCBIfam" id="TIGR02937">
    <property type="entry name" value="sigma70-ECF"/>
    <property type="match status" value="1"/>
</dbReference>
<dbReference type="Proteomes" id="UP000217154">
    <property type="component" value="Chromosome"/>
</dbReference>
<evidence type="ECO:0000256" key="4">
    <source>
        <dbReference type="ARBA" id="ARBA00023163"/>
    </source>
</evidence>
<name>A0A1E7U822_9BURK</name>
<dbReference type="GO" id="GO:0016987">
    <property type="term" value="F:sigma factor activity"/>
    <property type="evidence" value="ECO:0007669"/>
    <property type="project" value="UniProtKB-KW"/>
</dbReference>
<accession>A0A1E7U822</accession>
<dbReference type="Pfam" id="PF08281">
    <property type="entry name" value="Sigma70_r4_2"/>
    <property type="match status" value="1"/>
</dbReference>
<dbReference type="AlphaFoldDB" id="A0A1E7U822"/>
<dbReference type="Proteomes" id="UP001244295">
    <property type="component" value="Unassembled WGS sequence"/>
</dbReference>
<dbReference type="Pfam" id="PF04542">
    <property type="entry name" value="Sigma70_r2"/>
    <property type="match status" value="1"/>
</dbReference>
<dbReference type="GO" id="GO:0003677">
    <property type="term" value="F:DNA binding"/>
    <property type="evidence" value="ECO:0007669"/>
    <property type="project" value="InterPro"/>
</dbReference>
<dbReference type="InterPro" id="IPR007627">
    <property type="entry name" value="RNA_pol_sigma70_r2"/>
</dbReference>
<evidence type="ECO:0000259" key="5">
    <source>
        <dbReference type="Pfam" id="PF04542"/>
    </source>
</evidence>
<proteinExistence type="inferred from homology"/>
<dbReference type="InterPro" id="IPR013325">
    <property type="entry name" value="RNA_pol_sigma_r2"/>
</dbReference>
<dbReference type="Gene3D" id="1.10.10.10">
    <property type="entry name" value="Winged helix-like DNA-binding domain superfamily/Winged helix DNA-binding domain"/>
    <property type="match status" value="1"/>
</dbReference>
<dbReference type="InterPro" id="IPR014284">
    <property type="entry name" value="RNA_pol_sigma-70_dom"/>
</dbReference>
<evidence type="ECO:0000259" key="6">
    <source>
        <dbReference type="Pfam" id="PF08281"/>
    </source>
</evidence>
<dbReference type="STRING" id="436515.GCA_001752345_03841"/>
<dbReference type="Gene3D" id="1.10.1740.10">
    <property type="match status" value="1"/>
</dbReference>
<dbReference type="SUPFAM" id="SSF88946">
    <property type="entry name" value="Sigma2 domain of RNA polymerase sigma factors"/>
    <property type="match status" value="1"/>
</dbReference>
<sequence>MEQDTPGFLRSLLTSRYIDFRNRLRRRLGSEEQADDVLHETWLRVQRMSDPGPVQSPMAYLLRIASNVAEDRRISHGRLLDFVEVEELLHFSDDSHDPARVSEARSEVQALERALEELPRRRRDIFIASRVDETPHADLARRYGVSVRIVEREVKAALVHCAGRLGRDVIQRFGPGAGKQSEKT</sequence>
<dbReference type="InterPro" id="IPR013249">
    <property type="entry name" value="RNA_pol_sigma70_r4_t2"/>
</dbReference>
<dbReference type="InterPro" id="IPR013324">
    <property type="entry name" value="RNA_pol_sigma_r3/r4-like"/>
</dbReference>
<feature type="domain" description="RNA polymerase sigma-70 region 2" evidence="5">
    <location>
        <begin position="21"/>
        <end position="74"/>
    </location>
</feature>
<dbReference type="PANTHER" id="PTHR43133:SF63">
    <property type="entry name" value="RNA POLYMERASE SIGMA FACTOR FECI-RELATED"/>
    <property type="match status" value="1"/>
</dbReference>
<comment type="similarity">
    <text evidence="1">Belongs to the sigma-70 factor family. ECF subfamily.</text>
</comment>
<dbReference type="EMBL" id="CP023284">
    <property type="protein sequence ID" value="ATA55462.1"/>
    <property type="molecule type" value="Genomic_DNA"/>
</dbReference>
<gene>
    <name evidence="7" type="ORF">CKY39_21220</name>
    <name evidence="8" type="ORF">J2W25_000234</name>
</gene>
<evidence type="ECO:0000313" key="9">
    <source>
        <dbReference type="Proteomes" id="UP000217154"/>
    </source>
</evidence>
<reference evidence="7 9" key="1">
    <citation type="submission" date="2017-09" db="EMBL/GenBank/DDBJ databases">
        <title>The diverse metabolic capabilities of V. boronicumulans make it an excellent choice for continued studies on novel biodegradation.</title>
        <authorList>
            <person name="Sun S."/>
        </authorList>
    </citation>
    <scope>NUCLEOTIDE SEQUENCE [LARGE SCALE GENOMIC DNA]</scope>
    <source>
        <strain evidence="7 9">J1</strain>
    </source>
</reference>
<reference evidence="8" key="2">
    <citation type="submission" date="2023-07" db="EMBL/GenBank/DDBJ databases">
        <title>Sorghum-associated microbial communities from plants grown in Nebraska, USA.</title>
        <authorList>
            <person name="Schachtman D."/>
        </authorList>
    </citation>
    <scope>NUCLEOTIDE SEQUENCE</scope>
    <source>
        <strain evidence="8">DS2795</strain>
    </source>
</reference>
<organism evidence="7 9">
    <name type="scientific">Variovorax boronicumulans</name>
    <dbReference type="NCBI Taxonomy" id="436515"/>
    <lineage>
        <taxon>Bacteria</taxon>
        <taxon>Pseudomonadati</taxon>
        <taxon>Pseudomonadota</taxon>
        <taxon>Betaproteobacteria</taxon>
        <taxon>Burkholderiales</taxon>
        <taxon>Comamonadaceae</taxon>
        <taxon>Variovorax</taxon>
    </lineage>
</organism>
<evidence type="ECO:0000313" key="7">
    <source>
        <dbReference type="EMBL" id="ATA55462.1"/>
    </source>
</evidence>
<dbReference type="RefSeq" id="WP_070061142.1">
    <property type="nucleotide sequence ID" value="NZ_BKDI01000001.1"/>
</dbReference>